<proteinExistence type="predicted"/>
<evidence type="ECO:0000313" key="1">
    <source>
        <dbReference type="EMBL" id="ALC16881.1"/>
    </source>
</evidence>
<reference evidence="1 2" key="1">
    <citation type="submission" date="2015-07" db="EMBL/GenBank/DDBJ databases">
        <title>Isolation and Genomic Characterization of a Novel Halophilic Metal-Reducing Deltaproteobacterium from the Deep Subsurface.</title>
        <authorList>
            <person name="Badalamenti J.P."/>
            <person name="Summers Z.M."/>
            <person name="Gralnick J.A."/>
            <person name="Bond D.R."/>
        </authorList>
    </citation>
    <scope>NUCLEOTIDE SEQUENCE [LARGE SCALE GENOMIC DNA]</scope>
    <source>
        <strain evidence="1 2">WTL</strain>
    </source>
</reference>
<dbReference type="STRING" id="1603606.DSOUD_2114"/>
<evidence type="ECO:0000313" key="2">
    <source>
        <dbReference type="Proteomes" id="UP000057158"/>
    </source>
</evidence>
<dbReference type="EMBL" id="CP010802">
    <property type="protein sequence ID" value="ALC16881.1"/>
    <property type="molecule type" value="Genomic_DNA"/>
</dbReference>
<dbReference type="AlphaFoldDB" id="A0A0M5IU20"/>
<dbReference type="PATRIC" id="fig|1603606.3.peg.2283"/>
<dbReference type="InterPro" id="IPR011006">
    <property type="entry name" value="CheY-like_superfamily"/>
</dbReference>
<dbReference type="OrthoDB" id="5397893at2"/>
<evidence type="ECO:0008006" key="3">
    <source>
        <dbReference type="Google" id="ProtNLM"/>
    </source>
</evidence>
<dbReference type="RefSeq" id="WP_053550933.1">
    <property type="nucleotide sequence ID" value="NZ_CP010802.1"/>
</dbReference>
<sequence length="121" mass="13371">MNKKILIYDEERFAKVCDALLQLDGHPADSIVHGVDPLPLDDLDGFSLVITSFPYGSALFIALKKAQVPILVLSDIVSTDLISAVCEIKNSCCMIKPVDFEQFCLFVQRVMNGCEAEYGEL</sequence>
<protein>
    <recommendedName>
        <fullName evidence="3">Response regulatory domain-containing protein</fullName>
    </recommendedName>
</protein>
<dbReference type="Proteomes" id="UP000057158">
    <property type="component" value="Chromosome"/>
</dbReference>
<accession>A0A0M5IU20</accession>
<organism evidence="1 2">
    <name type="scientific">Desulfuromonas soudanensis</name>
    <dbReference type="NCBI Taxonomy" id="1603606"/>
    <lineage>
        <taxon>Bacteria</taxon>
        <taxon>Pseudomonadati</taxon>
        <taxon>Thermodesulfobacteriota</taxon>
        <taxon>Desulfuromonadia</taxon>
        <taxon>Desulfuromonadales</taxon>
        <taxon>Desulfuromonadaceae</taxon>
        <taxon>Desulfuromonas</taxon>
    </lineage>
</organism>
<dbReference type="KEGG" id="des:DSOUD_2114"/>
<name>A0A0M5IU20_9BACT</name>
<keyword evidence="2" id="KW-1185">Reference proteome</keyword>
<dbReference type="SUPFAM" id="SSF52172">
    <property type="entry name" value="CheY-like"/>
    <property type="match status" value="1"/>
</dbReference>
<gene>
    <name evidence="1" type="ORF">DSOUD_2114</name>
</gene>